<dbReference type="GO" id="GO:0003723">
    <property type="term" value="F:RNA binding"/>
    <property type="evidence" value="ECO:0007669"/>
    <property type="project" value="UniProtKB-UniRule"/>
</dbReference>
<feature type="active site" description="Nucleophile" evidence="7">
    <location>
        <position position="231"/>
    </location>
</feature>
<dbReference type="PROSITE" id="PS01153">
    <property type="entry name" value="NOL1_NOP2_SUN"/>
    <property type="match status" value="1"/>
</dbReference>
<keyword evidence="5 7" id="KW-0949">S-adenosyl-L-methionine</keyword>
<evidence type="ECO:0000256" key="6">
    <source>
        <dbReference type="ARBA" id="ARBA00022884"/>
    </source>
</evidence>
<evidence type="ECO:0000313" key="9">
    <source>
        <dbReference type="EMBL" id="EOD01600.1"/>
    </source>
</evidence>
<dbReference type="GO" id="GO:0001510">
    <property type="term" value="P:RNA methylation"/>
    <property type="evidence" value="ECO:0007669"/>
    <property type="project" value="InterPro"/>
</dbReference>
<dbReference type="GO" id="GO:0006396">
    <property type="term" value="P:RNA processing"/>
    <property type="evidence" value="ECO:0007669"/>
    <property type="project" value="InterPro"/>
</dbReference>
<dbReference type="Pfam" id="PF17125">
    <property type="entry name" value="Methyltr_RsmF_N"/>
    <property type="match status" value="1"/>
</dbReference>
<dbReference type="GO" id="GO:0008757">
    <property type="term" value="F:S-adenosylmethionine-dependent methyltransferase activity"/>
    <property type="evidence" value="ECO:0007669"/>
    <property type="project" value="InterPro"/>
</dbReference>
<evidence type="ECO:0000256" key="5">
    <source>
        <dbReference type="ARBA" id="ARBA00022691"/>
    </source>
</evidence>
<dbReference type="Pfam" id="PF17126">
    <property type="entry name" value="RsmF_methylt_CI"/>
    <property type="match status" value="1"/>
</dbReference>
<evidence type="ECO:0000256" key="7">
    <source>
        <dbReference type="PROSITE-ProRule" id="PRU01023"/>
    </source>
</evidence>
<dbReference type="InterPro" id="IPR001678">
    <property type="entry name" value="MeTrfase_RsmB-F_NOP2_dom"/>
</dbReference>
<evidence type="ECO:0000256" key="4">
    <source>
        <dbReference type="ARBA" id="ARBA00022679"/>
    </source>
</evidence>
<dbReference type="eggNOG" id="COG0144">
    <property type="taxonomic scope" value="Bacteria"/>
</dbReference>
<dbReference type="STRING" id="1304284.L21TH_0339"/>
<dbReference type="PANTHER" id="PTHR22807">
    <property type="entry name" value="NOP2 YEAST -RELATED NOL1/NOP2/FMU SUN DOMAIN-CONTAINING"/>
    <property type="match status" value="1"/>
</dbReference>
<name>R1CH24_9FIRM</name>
<dbReference type="CDD" id="cd21147">
    <property type="entry name" value="RsmF_methylt_CTD1"/>
    <property type="match status" value="1"/>
</dbReference>
<keyword evidence="2" id="KW-0963">Cytoplasm</keyword>
<feature type="binding site" evidence="7">
    <location>
        <position position="178"/>
    </location>
    <ligand>
        <name>S-adenosyl-L-methionine</name>
        <dbReference type="ChEBI" id="CHEBI:59789"/>
    </ligand>
</feature>
<feature type="binding site" evidence="7">
    <location>
        <position position="133"/>
    </location>
    <ligand>
        <name>S-adenosyl-L-methionine</name>
        <dbReference type="ChEBI" id="CHEBI:59789"/>
    </ligand>
</feature>
<sequence>MNLPEKFLERMEKILGDEYEDFIKSFDREHYKGIRVNTLKISVNDFKDISPFELEKVTWSKEGFYIGEKSRPGKHPYYHCGLYYIQEPSAMIPVEVLDPKPGEKVLDISAAPGGKATQIGAKLKGEGLLVANDISPKRVKALTKNIKVFGIKNSIVTNESPKNLAEKFKSYFDKILVDAPCSGEGMFRRDPKASKNWNNYSVDQCCGMQREILDWIPKMLKPGGKLVYSTCTFSPEENEGTIQWFLNKYPEFEIEEIKNIDEIDNGRPEWIQANQELTKAKRAWPHKIKGEGHFIALLRKKDGDVFNLNSFKINKGNIDSFIDFKNEYLKDSLQGNLHLKCNKLFLVPNDLPDISGLRLGNLGLYMGELKKNRFHPSQGLAMALKREQVSNTINFSSDSIEAVKYLKGETLLVNGEKGWRLVCIDGFPVGWGKQTKEHLKNNYRPEWRMK</sequence>
<feature type="domain" description="SAM-dependent MTase RsmB/NOP-type" evidence="8">
    <location>
        <begin position="1"/>
        <end position="301"/>
    </location>
</feature>
<evidence type="ECO:0000256" key="3">
    <source>
        <dbReference type="ARBA" id="ARBA00022603"/>
    </source>
</evidence>
<feature type="binding site" evidence="7">
    <location>
        <begin position="109"/>
        <end position="115"/>
    </location>
    <ligand>
        <name>S-adenosyl-L-methionine</name>
        <dbReference type="ChEBI" id="CHEBI:59789"/>
    </ligand>
</feature>
<dbReference type="Gene3D" id="3.30.70.1170">
    <property type="entry name" value="Sun protein, domain 3"/>
    <property type="match status" value="1"/>
</dbReference>
<dbReference type="Pfam" id="PF01189">
    <property type="entry name" value="Methyltr_RsmB-F"/>
    <property type="match status" value="1"/>
</dbReference>
<dbReference type="InterPro" id="IPR029063">
    <property type="entry name" value="SAM-dependent_MTases_sf"/>
</dbReference>
<evidence type="ECO:0000256" key="1">
    <source>
        <dbReference type="ARBA" id="ARBA00007494"/>
    </source>
</evidence>
<evidence type="ECO:0000259" key="8">
    <source>
        <dbReference type="PROSITE" id="PS51686"/>
    </source>
</evidence>
<accession>R1CH24</accession>
<dbReference type="InterPro" id="IPR011023">
    <property type="entry name" value="Nop2p"/>
</dbReference>
<dbReference type="PROSITE" id="PS51686">
    <property type="entry name" value="SAM_MT_RSMB_NOP"/>
    <property type="match status" value="1"/>
</dbReference>
<dbReference type="InterPro" id="IPR031341">
    <property type="entry name" value="Methyltr_RsmF_N"/>
</dbReference>
<dbReference type="InterPro" id="IPR018314">
    <property type="entry name" value="RsmB/NOL1/NOP2-like_CS"/>
</dbReference>
<comment type="caution">
    <text evidence="9">The sequence shown here is derived from an EMBL/GenBank/DDBJ whole genome shotgun (WGS) entry which is preliminary data.</text>
</comment>
<dbReference type="InterPro" id="IPR049560">
    <property type="entry name" value="MeTrfase_RsmB-F_NOP2_cat"/>
</dbReference>
<dbReference type="GO" id="GO:0008173">
    <property type="term" value="F:RNA methyltransferase activity"/>
    <property type="evidence" value="ECO:0007669"/>
    <property type="project" value="InterPro"/>
</dbReference>
<dbReference type="Gene3D" id="3.40.50.150">
    <property type="entry name" value="Vaccinia Virus protein VP39"/>
    <property type="match status" value="1"/>
</dbReference>
<evidence type="ECO:0000256" key="2">
    <source>
        <dbReference type="ARBA" id="ARBA00022490"/>
    </source>
</evidence>
<dbReference type="NCBIfam" id="TIGR00446">
    <property type="entry name" value="nop2p"/>
    <property type="match status" value="1"/>
</dbReference>
<dbReference type="AlphaFoldDB" id="R1CH24"/>
<keyword evidence="10" id="KW-1185">Reference proteome</keyword>
<dbReference type="Proteomes" id="UP000013378">
    <property type="component" value="Unassembled WGS sequence"/>
</dbReference>
<dbReference type="SUPFAM" id="SSF53335">
    <property type="entry name" value="S-adenosyl-L-methionine-dependent methyltransferases"/>
    <property type="match status" value="1"/>
</dbReference>
<organism evidence="9 10">
    <name type="scientific">Caldisalinibacter kiritimatiensis</name>
    <dbReference type="NCBI Taxonomy" id="1304284"/>
    <lineage>
        <taxon>Bacteria</taxon>
        <taxon>Bacillati</taxon>
        <taxon>Bacillota</taxon>
        <taxon>Tissierellia</taxon>
        <taxon>Tissierellales</taxon>
        <taxon>Thermohalobacteraceae</taxon>
        <taxon>Caldisalinibacter</taxon>
    </lineage>
</organism>
<comment type="caution">
    <text evidence="7">Lacks conserved residue(s) required for the propagation of feature annotation.</text>
</comment>
<protein>
    <submittedName>
        <fullName evidence="9">tRNA and rRNA cytosine-C5-methylase</fullName>
    </submittedName>
</protein>
<dbReference type="RefSeq" id="WP_006307495.1">
    <property type="nucleotide sequence ID" value="NZ_ARZA01000047.1"/>
</dbReference>
<dbReference type="InterPro" id="IPR027391">
    <property type="entry name" value="Nol1_Nop2_Fmu_2"/>
</dbReference>
<dbReference type="EMBL" id="ARZA01000047">
    <property type="protein sequence ID" value="EOD01600.1"/>
    <property type="molecule type" value="Genomic_DNA"/>
</dbReference>
<dbReference type="PATRIC" id="fig|1304284.3.peg.334"/>
<dbReference type="PRINTS" id="PR02008">
    <property type="entry name" value="RCMTFAMILY"/>
</dbReference>
<dbReference type="eggNOG" id="COG3270">
    <property type="taxonomic scope" value="Bacteria"/>
</dbReference>
<reference evidence="9 10" key="1">
    <citation type="journal article" date="2015" name="Geomicrobiol. J.">
        <title>Caldisalinibacter kiritimatiensis gen. nov., sp. nov., a moderately thermohalophilic thiosulfate-reducing bacterium from a hypersaline microbial mat.</title>
        <authorList>
            <person name="Ben Hania W."/>
            <person name="Joseph M."/>
            <person name="Fiebig A."/>
            <person name="Bunk B."/>
            <person name="Klenk H.-P."/>
            <person name="Fardeau M.-L."/>
            <person name="Spring S."/>
        </authorList>
    </citation>
    <scope>NUCLEOTIDE SEQUENCE [LARGE SCALE GENOMIC DNA]</scope>
    <source>
        <strain evidence="9 10">L21-TH-D2</strain>
    </source>
</reference>
<dbReference type="Gene3D" id="2.30.130.60">
    <property type="match status" value="1"/>
</dbReference>
<dbReference type="PANTHER" id="PTHR22807:SF30">
    <property type="entry name" value="28S RRNA (CYTOSINE(4447)-C(5))-METHYLTRANSFERASE-RELATED"/>
    <property type="match status" value="1"/>
</dbReference>
<evidence type="ECO:0000313" key="10">
    <source>
        <dbReference type="Proteomes" id="UP000013378"/>
    </source>
</evidence>
<proteinExistence type="inferred from homology"/>
<dbReference type="InterPro" id="IPR031340">
    <property type="entry name" value="RsmF_methylt_CI"/>
</dbReference>
<keyword evidence="4 7" id="KW-0808">Transferase</keyword>
<dbReference type="CDD" id="cd02440">
    <property type="entry name" value="AdoMet_MTases"/>
    <property type="match status" value="1"/>
</dbReference>
<gene>
    <name evidence="9" type="ORF">L21TH_0339</name>
</gene>
<dbReference type="InterPro" id="IPR023267">
    <property type="entry name" value="RCMT"/>
</dbReference>
<keyword evidence="3 7" id="KW-0489">Methyltransferase</keyword>
<dbReference type="Pfam" id="PF13636">
    <property type="entry name" value="Methyltranf_PUA"/>
    <property type="match status" value="1"/>
</dbReference>
<keyword evidence="6 7" id="KW-0694">RNA-binding</keyword>
<comment type="similarity">
    <text evidence="1 7">Belongs to the class I-like SAM-binding methyltransferase superfamily. RsmB/NOP family.</text>
</comment>